<dbReference type="PROSITE" id="PS51779">
    <property type="entry name" value="POTRA"/>
    <property type="match status" value="3"/>
</dbReference>
<name>A0A2A5C9A1_9GAMM</name>
<keyword evidence="6 8" id="KW-0472">Membrane</keyword>
<keyword evidence="3 8" id="KW-0812">Transmembrane</keyword>
<keyword evidence="4 8" id="KW-0732">Signal</keyword>
<dbReference type="GO" id="GO:0043165">
    <property type="term" value="P:Gram-negative-bacterium-type cell outer membrane assembly"/>
    <property type="evidence" value="ECO:0007669"/>
    <property type="project" value="UniProtKB-UniRule"/>
</dbReference>
<dbReference type="InterPro" id="IPR039910">
    <property type="entry name" value="D15-like"/>
</dbReference>
<evidence type="ECO:0000313" key="11">
    <source>
        <dbReference type="EMBL" id="PCJ40392.1"/>
    </source>
</evidence>
<dbReference type="PIRSF" id="PIRSF006076">
    <property type="entry name" value="OM_assembly_OMP85"/>
    <property type="match status" value="1"/>
</dbReference>
<keyword evidence="2 8" id="KW-1134">Transmembrane beta strand</keyword>
<evidence type="ECO:0000256" key="4">
    <source>
        <dbReference type="ARBA" id="ARBA00022729"/>
    </source>
</evidence>
<dbReference type="PANTHER" id="PTHR12815">
    <property type="entry name" value="SORTING AND ASSEMBLY MACHINERY SAMM50 PROTEIN FAMILY MEMBER"/>
    <property type="match status" value="1"/>
</dbReference>
<accession>A0A2A5C9A1</accession>
<reference evidence="12" key="1">
    <citation type="submission" date="2017-08" db="EMBL/GenBank/DDBJ databases">
        <title>A dynamic microbial community with high functional redundancy inhabits the cold, oxic subseafloor aquifer.</title>
        <authorList>
            <person name="Tully B.J."/>
            <person name="Wheat C.G."/>
            <person name="Glazer B.T."/>
            <person name="Huber J.A."/>
        </authorList>
    </citation>
    <scope>NUCLEOTIDE SEQUENCE [LARGE SCALE GENOMIC DNA]</scope>
</reference>
<dbReference type="NCBIfam" id="TIGR03303">
    <property type="entry name" value="OM_YaeT"/>
    <property type="match status" value="1"/>
</dbReference>
<dbReference type="InterPro" id="IPR034746">
    <property type="entry name" value="POTRA"/>
</dbReference>
<comment type="function">
    <text evidence="8">Part of the outer membrane protein assembly complex, which is involved in assembly and insertion of beta-barrel proteins into the outer membrane.</text>
</comment>
<comment type="caution">
    <text evidence="11">The sequence shown here is derived from an EMBL/GenBank/DDBJ whole genome shotgun (WGS) entry which is preliminary data.</text>
</comment>
<evidence type="ECO:0000256" key="5">
    <source>
        <dbReference type="ARBA" id="ARBA00022737"/>
    </source>
</evidence>
<dbReference type="Gene3D" id="3.10.20.310">
    <property type="entry name" value="membrane protein fhac"/>
    <property type="match status" value="5"/>
</dbReference>
<dbReference type="InterPro" id="IPR010827">
    <property type="entry name" value="BamA/TamA_POTRA"/>
</dbReference>
<evidence type="ECO:0000256" key="8">
    <source>
        <dbReference type="HAMAP-Rule" id="MF_01430"/>
    </source>
</evidence>
<evidence type="ECO:0000256" key="2">
    <source>
        <dbReference type="ARBA" id="ARBA00022452"/>
    </source>
</evidence>
<feature type="domain" description="POTRA" evidence="10">
    <location>
        <begin position="179"/>
        <end position="267"/>
    </location>
</feature>
<comment type="subcellular location">
    <subcellularLocation>
        <location evidence="8">Cell outer membrane</location>
    </subcellularLocation>
    <subcellularLocation>
        <location evidence="1">Membrane</location>
    </subcellularLocation>
</comment>
<evidence type="ECO:0000313" key="12">
    <source>
        <dbReference type="Proteomes" id="UP000228987"/>
    </source>
</evidence>
<organism evidence="11 12">
    <name type="scientific">SAR86 cluster bacterium</name>
    <dbReference type="NCBI Taxonomy" id="2030880"/>
    <lineage>
        <taxon>Bacteria</taxon>
        <taxon>Pseudomonadati</taxon>
        <taxon>Pseudomonadota</taxon>
        <taxon>Gammaproteobacteria</taxon>
        <taxon>SAR86 cluster</taxon>
    </lineage>
</organism>
<evidence type="ECO:0000256" key="3">
    <source>
        <dbReference type="ARBA" id="ARBA00022692"/>
    </source>
</evidence>
<dbReference type="InterPro" id="IPR023707">
    <property type="entry name" value="OM_assembly_BamA"/>
</dbReference>
<gene>
    <name evidence="8 11" type="primary">bamA</name>
    <name evidence="11" type="ORF">COA71_11070</name>
</gene>
<evidence type="ECO:0000256" key="1">
    <source>
        <dbReference type="ARBA" id="ARBA00004370"/>
    </source>
</evidence>
<dbReference type="HAMAP" id="MF_01430">
    <property type="entry name" value="OM_assembly_BamA"/>
    <property type="match status" value="1"/>
</dbReference>
<dbReference type="Pfam" id="PF07244">
    <property type="entry name" value="POTRA"/>
    <property type="match status" value="4"/>
</dbReference>
<proteinExistence type="inferred from homology"/>
<comment type="subunit">
    <text evidence="8">Part of the Bam complex.</text>
</comment>
<dbReference type="PANTHER" id="PTHR12815:SF23">
    <property type="entry name" value="OUTER MEMBRANE PROTEIN ASSEMBLY FACTOR BAMA"/>
    <property type="match status" value="1"/>
</dbReference>
<dbReference type="GO" id="GO:0051205">
    <property type="term" value="P:protein insertion into membrane"/>
    <property type="evidence" value="ECO:0007669"/>
    <property type="project" value="UniProtKB-UniRule"/>
</dbReference>
<dbReference type="Pfam" id="PF01103">
    <property type="entry name" value="Omp85"/>
    <property type="match status" value="1"/>
</dbReference>
<dbReference type="EMBL" id="NVWI01000009">
    <property type="protein sequence ID" value="PCJ40392.1"/>
    <property type="molecule type" value="Genomic_DNA"/>
</dbReference>
<keyword evidence="7 8" id="KW-0998">Cell outer membrane</keyword>
<dbReference type="GO" id="GO:1990063">
    <property type="term" value="C:Bam protein complex"/>
    <property type="evidence" value="ECO:0007669"/>
    <property type="project" value="TreeGrafter"/>
</dbReference>
<evidence type="ECO:0000259" key="10">
    <source>
        <dbReference type="PROSITE" id="PS51779"/>
    </source>
</evidence>
<comment type="similarity">
    <text evidence="8">Belongs to the BamA family.</text>
</comment>
<evidence type="ECO:0000256" key="6">
    <source>
        <dbReference type="ARBA" id="ARBA00023136"/>
    </source>
</evidence>
<feature type="domain" description="POTRA" evidence="10">
    <location>
        <begin position="352"/>
        <end position="426"/>
    </location>
</feature>
<feature type="domain" description="POTRA" evidence="10">
    <location>
        <begin position="27"/>
        <end position="95"/>
    </location>
</feature>
<dbReference type="InterPro" id="IPR000184">
    <property type="entry name" value="Bac_surfAg_D15"/>
</dbReference>
<dbReference type="Proteomes" id="UP000228987">
    <property type="component" value="Unassembled WGS sequence"/>
</dbReference>
<evidence type="ECO:0000256" key="7">
    <source>
        <dbReference type="ARBA" id="ARBA00023237"/>
    </source>
</evidence>
<keyword evidence="5 8" id="KW-0677">Repeat</keyword>
<dbReference type="AlphaFoldDB" id="A0A2A5C9A1"/>
<evidence type="ECO:0000256" key="9">
    <source>
        <dbReference type="NCBIfam" id="TIGR03303"/>
    </source>
</evidence>
<sequence>MLRFASRFLLFVFFISNFSITVFAQSFTVSEIYLENLQRVSSTTIFSVLSVNIGDEITQADIAEIIRNLMATESFNGVEVSQGANNELIISVDERPSISSVIIEGSKAIPEEILMENISSLGLSVGELFDPSVLDGLQIAMESQYVAQGLYGATVELDIEELERNRVALQININEGDASKIVHINIVGNEAFSDEELLDIFELRESHFTSFFLGDDRYSREEITGDLESLQSFYMDQGFVNFNITLPVVSLSPNRDQVYITINVDEGEIYRINDVSLAGDLVGSEELLNQLMLFVQPDQVFSQVLVTQVAEAMTTTLSNRGYFFAEVNGLPIVDEDEGTVDVTFFVIPGNRTYVNRISFNGNTRTVDEVLRQELRQMEGAPASANAIEQSKVRLERLGYFSSVEYETAEVGGVTDQVNVDFTVEEQLSGSINFSVGYAQVQGLTFSAQLQEGNFLGTGKQVGVGVSTNAFTTNYQFSYLDPFYTVDGVSRGFGLSYSQSDYAELNLAAYSTNQIGVNVSFGYPVNENQSLSFALGLTNTEIETGFGPVQEIIGGPILDPNVTNYLVSPARLSEFTNSSGTVFPVANAVVAPLSSLPSAAFRDVVPGFVDREGNKFTDLTLTLDWNRNNLRQAGVFATGGNQQAFSIEFAVPGSQLSFYKMRLFAETFLPMNNLLPFLSPSWIFHLEGTLGYGDGYGGTEQLPFFRNFYAGGQNSIRGFESNTLGPRSTDGLAYLEQPTELLRDSDGNLILDILGNAQFNFSSERAYALEQAVDANGDPIIDASGQPVFVDELNVQSLNFYTRPQPFGGNIQMTGTAEIIFPLGPLESRDTLRSSIFLDAGNVFSSYCTDNQTALNNCSNFSFDEVRYSAGISVSWFTGYLGLMTFSFSKPFNSSIIDEREAFQFDIGQSF</sequence>
<protein>
    <recommendedName>
        <fullName evidence="8 9">Outer membrane protein assembly factor BamA</fullName>
    </recommendedName>
</protein>
<dbReference type="Gene3D" id="2.40.160.50">
    <property type="entry name" value="membrane protein fhac: a member of the omp85/tpsb transporter family"/>
    <property type="match status" value="1"/>
</dbReference>